<accession>A0ABM7FTV8</accession>
<dbReference type="CDD" id="cd00158">
    <property type="entry name" value="RHOD"/>
    <property type="match status" value="1"/>
</dbReference>
<dbReference type="Proteomes" id="UP000274772">
    <property type="component" value="Chromosome"/>
</dbReference>
<dbReference type="InterPro" id="IPR036873">
    <property type="entry name" value="Rhodanese-like_dom_sf"/>
</dbReference>
<dbReference type="InterPro" id="IPR050229">
    <property type="entry name" value="GlpE_sulfurtransferase"/>
</dbReference>
<reference evidence="2 3" key="1">
    <citation type="submission" date="2018-05" db="EMBL/GenBank/DDBJ databases">
        <title>Complete genome sequencing of three human clinical isolates of Staphylococcus caprae reveals virulence factors similar to those of S. epidermidis and S. capitis.</title>
        <authorList>
            <person name="Watanabe S."/>
            <person name="Cui L."/>
        </authorList>
    </citation>
    <scope>NUCLEOTIDE SEQUENCE [LARGE SCALE GENOMIC DNA]</scope>
    <source>
        <strain evidence="2 3">JMUB590</strain>
    </source>
</reference>
<dbReference type="Pfam" id="PF00581">
    <property type="entry name" value="Rhodanese"/>
    <property type="match status" value="1"/>
</dbReference>
<evidence type="ECO:0000259" key="1">
    <source>
        <dbReference type="PROSITE" id="PS50206"/>
    </source>
</evidence>
<proteinExistence type="predicted"/>
<keyword evidence="3" id="KW-1185">Reference proteome</keyword>
<evidence type="ECO:0000313" key="2">
    <source>
        <dbReference type="EMBL" id="BBD92205.1"/>
    </source>
</evidence>
<dbReference type="Gene3D" id="3.40.250.10">
    <property type="entry name" value="Rhodanese-like domain"/>
    <property type="match status" value="1"/>
</dbReference>
<protein>
    <submittedName>
        <fullName evidence="2">Rhodanese-like domain-containing protein</fullName>
    </submittedName>
</protein>
<dbReference type="PANTHER" id="PTHR43031:SF17">
    <property type="entry name" value="SULFURTRANSFERASE YTWF-RELATED"/>
    <property type="match status" value="1"/>
</dbReference>
<sequence>MESITVDELKKKILDSNPVNIVDVRTNEETALGVIPGAKLIPMDEIPHHINDFNKDETYYIICAAGSRSARVVQYLEEQDIHAVNVEGGMNEWGDEGTVIDSI</sequence>
<dbReference type="SUPFAM" id="SSF52821">
    <property type="entry name" value="Rhodanese/Cell cycle control phosphatase"/>
    <property type="match status" value="1"/>
</dbReference>
<dbReference type="GeneID" id="58050905"/>
<feature type="domain" description="Rhodanese" evidence="1">
    <location>
        <begin position="15"/>
        <end position="102"/>
    </location>
</feature>
<organism evidence="2 3">
    <name type="scientific">Staphylococcus caprae</name>
    <dbReference type="NCBI Taxonomy" id="29380"/>
    <lineage>
        <taxon>Bacteria</taxon>
        <taxon>Bacillati</taxon>
        <taxon>Bacillota</taxon>
        <taxon>Bacilli</taxon>
        <taxon>Bacillales</taxon>
        <taxon>Staphylococcaceae</taxon>
        <taxon>Staphylococcus</taxon>
    </lineage>
</organism>
<evidence type="ECO:0000313" key="3">
    <source>
        <dbReference type="Proteomes" id="UP000274772"/>
    </source>
</evidence>
<dbReference type="InterPro" id="IPR001763">
    <property type="entry name" value="Rhodanese-like_dom"/>
</dbReference>
<gene>
    <name evidence="2" type="ORF">JMUB590_1147</name>
</gene>
<dbReference type="SMART" id="SM00450">
    <property type="entry name" value="RHOD"/>
    <property type="match status" value="1"/>
</dbReference>
<dbReference type="PROSITE" id="PS50206">
    <property type="entry name" value="RHODANESE_3"/>
    <property type="match status" value="1"/>
</dbReference>
<dbReference type="EMBL" id="AP018586">
    <property type="protein sequence ID" value="BBD92205.1"/>
    <property type="molecule type" value="Genomic_DNA"/>
</dbReference>
<dbReference type="PANTHER" id="PTHR43031">
    <property type="entry name" value="FAD-DEPENDENT OXIDOREDUCTASE"/>
    <property type="match status" value="1"/>
</dbReference>
<name>A0ABM7FTV8_9STAP</name>
<dbReference type="RefSeq" id="WP_002443464.1">
    <property type="nucleotide sequence ID" value="NZ_AP018585.1"/>
</dbReference>